<keyword evidence="2" id="KW-1185">Reference proteome</keyword>
<proteinExistence type="predicted"/>
<dbReference type="PANTHER" id="PTHR46241:SF1">
    <property type="entry name" value="OUTER DYNEIN ARM-DOCKING COMPLEX SUBUNIT 2"/>
    <property type="match status" value="1"/>
</dbReference>
<dbReference type="Proteomes" id="UP001345963">
    <property type="component" value="Unassembled WGS sequence"/>
</dbReference>
<dbReference type="SUPFAM" id="SSF103107">
    <property type="entry name" value="Hypothetical protein c14orf129, hspc210"/>
    <property type="match status" value="1"/>
</dbReference>
<dbReference type="PANTHER" id="PTHR46241">
    <property type="entry name" value="ARMADILLO REPEAT-CONTAINING PROTEIN 4 ARMC4"/>
    <property type="match status" value="1"/>
</dbReference>
<reference evidence="1 2" key="1">
    <citation type="submission" date="2021-07" db="EMBL/GenBank/DDBJ databases">
        <authorList>
            <person name="Palmer J.M."/>
        </authorList>
    </citation>
    <scope>NUCLEOTIDE SEQUENCE [LARGE SCALE GENOMIC DNA]</scope>
    <source>
        <strain evidence="1 2">AT_MEX2019</strain>
        <tissue evidence="1">Muscle</tissue>
    </source>
</reference>
<dbReference type="InterPro" id="IPR023231">
    <property type="entry name" value="GSKIP_dom_sf"/>
</dbReference>
<protein>
    <submittedName>
        <fullName evidence="1">Uncharacterized protein</fullName>
    </submittedName>
</protein>
<gene>
    <name evidence="1" type="ORF">ATANTOWER_013626</name>
</gene>
<sequence>FYRSNLLKYGGSMGLTLTRAAQWTTSSSSSDKLESSPLNESLLKEILDFVEKFGSKHPEEAEHVFEEPLQWKTALVASDFQAGYDIRDSAVQSHEKDSEGQPLLQLSPPSVYISSFSQLSKLLHLADDRKLQEVQTCLEENRDPMVKILGWSFISKLDRTDSPPEVLSLIDTSEEEHSAMELDVKVKLLILLQNIDKQILHKLLGEITEQVKLDPTVVKKEVELLKQSCTEGEKRLLKSLRYTSDYEFSNGCRAPLWRQALGEICHLVVEPCDGETLYITCSSAGVFLNAGFKQEGDESHYERKSDFYEDLATLLKSRSPHFAENINKQVSVDQEPPSLERVQHVVLVDGAEQGRPQMSEEQQENNVHEWRRLQRALYSRKKRDTCQRWRNLGVLTICGAAEAEKKRLGPRAKSKMKAAFSASSSPGHMSSQRTTWFSSWASGSSRCSAVSILQAANGNKLLVEPTKLIQTSVL</sequence>
<comment type="caution">
    <text evidence="1">The sequence shown here is derived from an EMBL/GenBank/DDBJ whole genome shotgun (WGS) entry which is preliminary data.</text>
</comment>
<feature type="non-terminal residue" evidence="1">
    <location>
        <position position="1"/>
    </location>
</feature>
<accession>A0ABU7A816</accession>
<evidence type="ECO:0000313" key="1">
    <source>
        <dbReference type="EMBL" id="MED6233580.1"/>
    </source>
</evidence>
<dbReference type="EMBL" id="JAHUTI010002861">
    <property type="protein sequence ID" value="MED6233580.1"/>
    <property type="molecule type" value="Genomic_DNA"/>
</dbReference>
<organism evidence="1 2">
    <name type="scientific">Ataeniobius toweri</name>
    <dbReference type="NCBI Taxonomy" id="208326"/>
    <lineage>
        <taxon>Eukaryota</taxon>
        <taxon>Metazoa</taxon>
        <taxon>Chordata</taxon>
        <taxon>Craniata</taxon>
        <taxon>Vertebrata</taxon>
        <taxon>Euteleostomi</taxon>
        <taxon>Actinopterygii</taxon>
        <taxon>Neopterygii</taxon>
        <taxon>Teleostei</taxon>
        <taxon>Neoteleostei</taxon>
        <taxon>Acanthomorphata</taxon>
        <taxon>Ovalentaria</taxon>
        <taxon>Atherinomorphae</taxon>
        <taxon>Cyprinodontiformes</taxon>
        <taxon>Goodeidae</taxon>
        <taxon>Ataeniobius</taxon>
    </lineage>
</organism>
<name>A0ABU7A816_9TELE</name>
<evidence type="ECO:0000313" key="2">
    <source>
        <dbReference type="Proteomes" id="UP001345963"/>
    </source>
</evidence>